<protein>
    <submittedName>
        <fullName evidence="1">Uncharacterized protein</fullName>
    </submittedName>
</protein>
<dbReference type="InterPro" id="IPR036291">
    <property type="entry name" value="NAD(P)-bd_dom_sf"/>
</dbReference>
<gene>
    <name evidence="1" type="ORF">OS493_006395</name>
</gene>
<reference evidence="1" key="1">
    <citation type="submission" date="2023-01" db="EMBL/GenBank/DDBJ databases">
        <title>Genome assembly of the deep-sea coral Lophelia pertusa.</title>
        <authorList>
            <person name="Herrera S."/>
            <person name="Cordes E."/>
        </authorList>
    </citation>
    <scope>NUCLEOTIDE SEQUENCE</scope>
    <source>
        <strain evidence="1">USNM1676648</strain>
        <tissue evidence="1">Polyp</tissue>
    </source>
</reference>
<dbReference type="Proteomes" id="UP001163046">
    <property type="component" value="Unassembled WGS sequence"/>
</dbReference>
<accession>A0A9X0A4T7</accession>
<name>A0A9X0A4T7_9CNID</name>
<dbReference type="OrthoDB" id="1152826at2759"/>
<evidence type="ECO:0000313" key="1">
    <source>
        <dbReference type="EMBL" id="KAJ7393422.1"/>
    </source>
</evidence>
<keyword evidence="2" id="KW-1185">Reference proteome</keyword>
<sequence>MGLDVSDGLLCEPRSSIRNVQVVAVNDPFIDPRLHENPTTIPWGDNGADYVVESTRCFYYERQGWCALEGWCQESDHLRALGDAPYVVMGDDEDKYDGKTDVVIR</sequence>
<evidence type="ECO:0000313" key="2">
    <source>
        <dbReference type="Proteomes" id="UP001163046"/>
    </source>
</evidence>
<proteinExistence type="predicted"/>
<dbReference type="AlphaFoldDB" id="A0A9X0A4T7"/>
<dbReference type="SUPFAM" id="SSF51735">
    <property type="entry name" value="NAD(P)-binding Rossmann-fold domains"/>
    <property type="match status" value="1"/>
</dbReference>
<dbReference type="Gene3D" id="3.40.50.720">
    <property type="entry name" value="NAD(P)-binding Rossmann-like Domain"/>
    <property type="match status" value="1"/>
</dbReference>
<organism evidence="1 2">
    <name type="scientific">Desmophyllum pertusum</name>
    <dbReference type="NCBI Taxonomy" id="174260"/>
    <lineage>
        <taxon>Eukaryota</taxon>
        <taxon>Metazoa</taxon>
        <taxon>Cnidaria</taxon>
        <taxon>Anthozoa</taxon>
        <taxon>Hexacorallia</taxon>
        <taxon>Scleractinia</taxon>
        <taxon>Caryophylliina</taxon>
        <taxon>Caryophylliidae</taxon>
        <taxon>Desmophyllum</taxon>
    </lineage>
</organism>
<comment type="caution">
    <text evidence="1">The sequence shown here is derived from an EMBL/GenBank/DDBJ whole genome shotgun (WGS) entry which is preliminary data.</text>
</comment>
<dbReference type="EMBL" id="MU825398">
    <property type="protein sequence ID" value="KAJ7393422.1"/>
    <property type="molecule type" value="Genomic_DNA"/>
</dbReference>